<dbReference type="Proteomes" id="UP000199604">
    <property type="component" value="Unassembled WGS sequence"/>
</dbReference>
<evidence type="ECO:0000313" key="2">
    <source>
        <dbReference type="Proteomes" id="UP000199604"/>
    </source>
</evidence>
<dbReference type="RefSeq" id="WP_091475032.1">
    <property type="nucleotide sequence ID" value="NZ_FOJT01000003.1"/>
</dbReference>
<keyword evidence="2" id="KW-1185">Reference proteome</keyword>
<gene>
    <name evidence="1" type="ORF">SAMN05660845_1211</name>
</gene>
<dbReference type="OrthoDB" id="660153at2"/>
<sequence>MEKITIKELIDFRGRPSGKLKNNFAFKLKTRKPKEKLEDAKDSGGNYWAISTSSIYNTFKSGKDEYYDVKIDDVISRQANTDSEKDKVMYQRNLDILNNFKEFDLHLLRPLDITNFETVHKEQKIILINSLPIYINPSLVFCFERNGKKEIGAIALIPQLGGYQKSQLGMFCEMLYKFLHKHYSSEFQIAEDFCIAIDTYNAQKIIYLELLTGKIPRLVDLTVEEIKSS</sequence>
<reference evidence="2" key="1">
    <citation type="submission" date="2016-10" db="EMBL/GenBank/DDBJ databases">
        <authorList>
            <person name="Varghese N."/>
            <person name="Submissions S."/>
        </authorList>
    </citation>
    <scope>NUCLEOTIDE SEQUENCE [LARGE SCALE GENOMIC DNA]</scope>
    <source>
        <strain evidence="2">DSM 21789</strain>
    </source>
</reference>
<dbReference type="AlphaFoldDB" id="A0A1I0XEQ0"/>
<dbReference type="EMBL" id="FOJT01000003">
    <property type="protein sequence ID" value="SFA99549.1"/>
    <property type="molecule type" value="Genomic_DNA"/>
</dbReference>
<evidence type="ECO:0000313" key="1">
    <source>
        <dbReference type="EMBL" id="SFA99549.1"/>
    </source>
</evidence>
<protein>
    <submittedName>
        <fullName evidence="1">Uncharacterized protein</fullName>
    </submittedName>
</protein>
<proteinExistence type="predicted"/>
<accession>A0A1I0XEQ0</accession>
<name>A0A1I0XEQ0_9FLAO</name>
<organism evidence="1 2">
    <name type="scientific">Flavobacterium swingsii</name>
    <dbReference type="NCBI Taxonomy" id="498292"/>
    <lineage>
        <taxon>Bacteria</taxon>
        <taxon>Pseudomonadati</taxon>
        <taxon>Bacteroidota</taxon>
        <taxon>Flavobacteriia</taxon>
        <taxon>Flavobacteriales</taxon>
        <taxon>Flavobacteriaceae</taxon>
        <taxon>Flavobacterium</taxon>
    </lineage>
</organism>